<sequence>MQERLGVKAIIKHSQQKTEWIFNDLIERGEQWKVSGAPKAGKSRFALQLALCASEGRSFLDFKCPKKHCVLYVDFELSPRISASRVLNFYKNDHNQLSRNESFFKCSDHKQIDVNSTAECVAIKKIIETLNPDLIIWDVLARMHSVDENSNIAMIQIMQNIRQLSHGAAHIVVHHARKENFGNGGAKALRGASSIHGEADGVMALALETSKKGSHSVLFSTRAIEDPGKMWLESEGLGFRQAKAVLVEETKSLPVTLQNIFKDRVSIKKPELVTLLEGELKIGARQLERKLNEMVLDGLLTKSKVGREAHYSLALSN</sequence>
<protein>
    <recommendedName>
        <fullName evidence="3">AAA family ATPase</fullName>
    </recommendedName>
</protein>
<accession>A0ABD7VA91</accession>
<evidence type="ECO:0000313" key="2">
    <source>
        <dbReference type="Proteomes" id="UP000325779"/>
    </source>
</evidence>
<organism evidence="1 2">
    <name type="scientific">Pseudomonas fluorescens</name>
    <dbReference type="NCBI Taxonomy" id="294"/>
    <lineage>
        <taxon>Bacteria</taxon>
        <taxon>Pseudomonadati</taxon>
        <taxon>Pseudomonadota</taxon>
        <taxon>Gammaproteobacteria</taxon>
        <taxon>Pseudomonadales</taxon>
        <taxon>Pseudomonadaceae</taxon>
        <taxon>Pseudomonas</taxon>
    </lineage>
</organism>
<comment type="caution">
    <text evidence="1">The sequence shown here is derived from an EMBL/GenBank/DDBJ whole genome shotgun (WGS) entry which is preliminary data.</text>
</comment>
<evidence type="ECO:0000313" key="1">
    <source>
        <dbReference type="EMBL" id="VVO58593.1"/>
    </source>
</evidence>
<dbReference type="Pfam" id="PF13481">
    <property type="entry name" value="AAA_25"/>
    <property type="match status" value="1"/>
</dbReference>
<name>A0ABD7VA91_PSEFL</name>
<dbReference type="AlphaFoldDB" id="A0ABD7VA91"/>
<dbReference type="EMBL" id="CABVIJ010000002">
    <property type="protein sequence ID" value="VVO58593.1"/>
    <property type="molecule type" value="Genomic_DNA"/>
</dbReference>
<dbReference type="Gene3D" id="3.40.50.300">
    <property type="entry name" value="P-loop containing nucleotide triphosphate hydrolases"/>
    <property type="match status" value="1"/>
</dbReference>
<proteinExistence type="predicted"/>
<dbReference type="Proteomes" id="UP000325779">
    <property type="component" value="Unassembled WGS sequence"/>
</dbReference>
<reference evidence="1 2" key="1">
    <citation type="submission" date="2019-09" db="EMBL/GenBank/DDBJ databases">
        <authorList>
            <person name="Chandra G."/>
            <person name="Truman W A."/>
        </authorList>
    </citation>
    <scope>NUCLEOTIDE SEQUENCE [LARGE SCALE GENOMIC DNA]</scope>
    <source>
        <strain evidence="1">PS732</strain>
    </source>
</reference>
<dbReference type="InterPro" id="IPR027417">
    <property type="entry name" value="P-loop_NTPase"/>
</dbReference>
<gene>
    <name evidence="1" type="ORF">PS732_00696</name>
</gene>
<dbReference type="SUPFAM" id="SSF52540">
    <property type="entry name" value="P-loop containing nucleoside triphosphate hydrolases"/>
    <property type="match status" value="1"/>
</dbReference>
<evidence type="ECO:0008006" key="3">
    <source>
        <dbReference type="Google" id="ProtNLM"/>
    </source>
</evidence>